<dbReference type="RefSeq" id="WP_062029811.1">
    <property type="nucleotide sequence ID" value="NZ_BEWL01000002.1"/>
</dbReference>
<comment type="caution">
    <text evidence="3">The sequence shown here is derived from an EMBL/GenBank/DDBJ whole genome shotgun (WGS) entry which is preliminary data.</text>
</comment>
<reference evidence="2" key="1">
    <citation type="journal article" date="2014" name="Int. J. Syst. Evol. Microbiol.">
        <title>Complete genome of a new Firmicutes species belonging to the dominant human colonic microbiota ('Ruminococcus bicirculans') reveals two chromosomes and a selective capacity to utilize plant glucans.</title>
        <authorList>
            <consortium name="NISC Comparative Sequencing Program"/>
            <person name="Wegmann U."/>
            <person name="Louis P."/>
            <person name="Goesmann A."/>
            <person name="Henrissat B."/>
            <person name="Duncan S.H."/>
            <person name="Flint H.J."/>
        </authorList>
    </citation>
    <scope>NUCLEOTIDE SEQUENCE</scope>
    <source>
        <strain evidence="2">NBRC 3250</strain>
    </source>
</reference>
<feature type="compositionally biased region" description="Polar residues" evidence="1">
    <location>
        <begin position="63"/>
        <end position="73"/>
    </location>
</feature>
<feature type="compositionally biased region" description="Low complexity" evidence="1">
    <location>
        <begin position="21"/>
        <end position="42"/>
    </location>
</feature>
<dbReference type="EMBL" id="LHZN01000129">
    <property type="protein sequence ID" value="KXV38099.1"/>
    <property type="molecule type" value="Genomic_DNA"/>
</dbReference>
<accession>A0AAW3QWI7</accession>
<organism evidence="3 4">
    <name type="scientific">Gluconobacter albidus</name>
    <dbReference type="NCBI Taxonomy" id="318683"/>
    <lineage>
        <taxon>Bacteria</taxon>
        <taxon>Pseudomonadati</taxon>
        <taxon>Pseudomonadota</taxon>
        <taxon>Alphaproteobacteria</taxon>
        <taxon>Acetobacterales</taxon>
        <taxon>Acetobacteraceae</taxon>
        <taxon>Gluconobacter</taxon>
    </lineage>
</organism>
<protein>
    <submittedName>
        <fullName evidence="3">Uncharacterized protein</fullName>
    </submittedName>
</protein>
<dbReference type="EMBL" id="BSNW01000050">
    <property type="protein sequence ID" value="GLQ70222.1"/>
    <property type="molecule type" value="Genomic_DNA"/>
</dbReference>
<reference evidence="3 4" key="2">
    <citation type="submission" date="2015-06" db="EMBL/GenBank/DDBJ databases">
        <title>Improved classification and identification of acetic acid bacteria using matrix-assisted laser desorption/ionization time-of-flight mass spectrometry; Gluconobacter nephelii and Gluconobacter uchimurae are later heterotypic synonyms of Gluconobacter japonicus and Gluconobacter oxydans, respectively.</title>
        <authorList>
            <person name="Li L."/>
            <person name="Cleenwerck I."/>
            <person name="De Vuyst L."/>
            <person name="Vandamme P."/>
        </authorList>
    </citation>
    <scope>NUCLEOTIDE SEQUENCE [LARGE SCALE GENOMIC DNA]</scope>
    <source>
        <strain evidence="3 4">LMG 1356</strain>
    </source>
</reference>
<dbReference type="InterPro" id="IPR037176">
    <property type="entry name" value="Osmotin/thaumatin-like_sf"/>
</dbReference>
<reference evidence="5" key="3">
    <citation type="journal article" date="2019" name="Int. J. Syst. Evol. Microbiol.">
        <title>The Global Catalogue of Microorganisms (GCM) 10K type strain sequencing project: providing services to taxonomists for standard genome sequencing and annotation.</title>
        <authorList>
            <consortium name="The Broad Institute Genomics Platform"/>
            <consortium name="The Broad Institute Genome Sequencing Center for Infectious Disease"/>
            <person name="Wu L."/>
            <person name="Ma J."/>
        </authorList>
    </citation>
    <scope>NUCLEOTIDE SEQUENCE [LARGE SCALE GENOMIC DNA]</scope>
    <source>
        <strain evidence="5">NBRC 3250</strain>
    </source>
</reference>
<feature type="region of interest" description="Disordered" evidence="1">
    <location>
        <begin position="223"/>
        <end position="249"/>
    </location>
</feature>
<reference evidence="2" key="4">
    <citation type="submission" date="2023-01" db="EMBL/GenBank/DDBJ databases">
        <title>Draft genome sequence of Gluconobacter albidus strain NBRC 3250.</title>
        <authorList>
            <person name="Sun Q."/>
            <person name="Mori K."/>
        </authorList>
    </citation>
    <scope>NUCLEOTIDE SEQUENCE</scope>
    <source>
        <strain evidence="2">NBRC 3250</strain>
    </source>
</reference>
<feature type="compositionally biased region" description="Low complexity" evidence="1">
    <location>
        <begin position="74"/>
        <end position="132"/>
    </location>
</feature>
<dbReference type="AlphaFoldDB" id="A0AAW3QWI7"/>
<keyword evidence="5" id="KW-1185">Reference proteome</keyword>
<proteinExistence type="predicted"/>
<feature type="compositionally biased region" description="Polar residues" evidence="1">
    <location>
        <begin position="296"/>
        <end position="312"/>
    </location>
</feature>
<feature type="compositionally biased region" description="Polar residues" evidence="1">
    <location>
        <begin position="235"/>
        <end position="249"/>
    </location>
</feature>
<dbReference type="Proteomes" id="UP001156672">
    <property type="component" value="Unassembled WGS sequence"/>
</dbReference>
<dbReference type="Proteomes" id="UP000075682">
    <property type="component" value="Unassembled WGS sequence"/>
</dbReference>
<name>A0AAW3QWI7_9PROT</name>
<evidence type="ECO:0000313" key="2">
    <source>
        <dbReference type="EMBL" id="GLQ70222.1"/>
    </source>
</evidence>
<evidence type="ECO:0000313" key="4">
    <source>
        <dbReference type="Proteomes" id="UP000075682"/>
    </source>
</evidence>
<evidence type="ECO:0000256" key="1">
    <source>
        <dbReference type="SAM" id="MobiDB-lite"/>
    </source>
</evidence>
<evidence type="ECO:0000313" key="3">
    <source>
        <dbReference type="EMBL" id="KXV38099.1"/>
    </source>
</evidence>
<feature type="compositionally biased region" description="Polar residues" evidence="1">
    <location>
        <begin position="133"/>
        <end position="142"/>
    </location>
</feature>
<evidence type="ECO:0000313" key="5">
    <source>
        <dbReference type="Proteomes" id="UP001156672"/>
    </source>
</evidence>
<feature type="region of interest" description="Disordered" evidence="1">
    <location>
        <begin position="17"/>
        <end position="191"/>
    </location>
</feature>
<gene>
    <name evidence="3" type="ORF">AD941_07810</name>
    <name evidence="2" type="ORF">GCM10007866_26750</name>
</gene>
<feature type="region of interest" description="Disordered" evidence="1">
    <location>
        <begin position="284"/>
        <end position="319"/>
    </location>
</feature>
<sequence length="319" mass="32060">MSTSITPDTQSLIQELMAAMQSGSLSSGTGSATGASQSSGTQNSQEEAKLAEVFQELMALLKQGNQETSTNPGSDTASPAISPAASPAAGSSASATPATGSTSSATPASSDTSSPAATAVTSGTSGVSAGDGPNTTTITNTSNHDEKIGQFLNGGSTTQPTAEIDLKPGQTGTLKYENGQGGYDAEADSSGNFQSTASRLEFYADAKGVNNDDVSYIDGRNASIKVSDGNGKTAGDSQSIASDAPSNAVTKDAAGRATVTGWYDGSTQDMKDGGAYMESKLGTGNAYIHPDDDRNATSSNPMTMAQDTSQHYTADFGDA</sequence>
<dbReference type="SUPFAM" id="SSF49870">
    <property type="entry name" value="Osmotin, thaumatin-like protein"/>
    <property type="match status" value="1"/>
</dbReference>